<feature type="domain" description="Transposase IS701-like DDE" evidence="1">
    <location>
        <begin position="25"/>
        <end position="248"/>
    </location>
</feature>
<evidence type="ECO:0000259" key="1">
    <source>
        <dbReference type="Pfam" id="PF13546"/>
    </source>
</evidence>
<dbReference type="SUPFAM" id="SSF53098">
    <property type="entry name" value="Ribonuclease H-like"/>
    <property type="match status" value="1"/>
</dbReference>
<proteinExistence type="predicted"/>
<name>A0A948W7B9_UNCEI</name>
<evidence type="ECO:0000313" key="2">
    <source>
        <dbReference type="EMBL" id="MBU2691466.1"/>
    </source>
</evidence>
<dbReference type="AlphaFoldDB" id="A0A948W7B9"/>
<gene>
    <name evidence="2" type="ORF">KJ970_11115</name>
</gene>
<dbReference type="InterPro" id="IPR038721">
    <property type="entry name" value="IS701-like_DDE_dom"/>
</dbReference>
<accession>A0A948W7B9</accession>
<dbReference type="InterPro" id="IPR012337">
    <property type="entry name" value="RNaseH-like_sf"/>
</dbReference>
<dbReference type="EMBL" id="JAHJDP010000064">
    <property type="protein sequence ID" value="MBU2691466.1"/>
    <property type="molecule type" value="Genomic_DNA"/>
</dbReference>
<reference evidence="2" key="1">
    <citation type="submission" date="2021-05" db="EMBL/GenBank/DDBJ databases">
        <title>Energy efficiency and biological interactions define the core microbiome of deep oligotrophic groundwater.</title>
        <authorList>
            <person name="Mehrshad M."/>
            <person name="Lopez-Fernandez M."/>
            <person name="Bell E."/>
            <person name="Bernier-Latmani R."/>
            <person name="Bertilsson S."/>
            <person name="Dopson M."/>
        </authorList>
    </citation>
    <scope>NUCLEOTIDE SEQUENCE</scope>
    <source>
        <strain evidence="2">Modern_marine.mb.64</strain>
    </source>
</reference>
<organism evidence="2 3">
    <name type="scientific">Eiseniibacteriota bacterium</name>
    <dbReference type="NCBI Taxonomy" id="2212470"/>
    <lineage>
        <taxon>Bacteria</taxon>
        <taxon>Candidatus Eiseniibacteriota</taxon>
    </lineage>
</organism>
<sequence>MLWRHWWKLVCQLRPACARTRTFLWMVTCIAGMTVRKDLMGVTSIIRALGLMPVCYDRILDFFHSPALNLDKLTHAWRHLVFKHHPGILRIGGRPVLVGDGIKIAKSGRKMPAVKKLHQQSESNTKPEFIFGHSCQAVAVLAQALSSVFAVPLTCRIHEGVVFTNRDKRTLLDKMVLLIDSLGIPEPFYFVADAYYATGKIIRGMLAKGNHLVTRVKSNATAWFPATPLTPEVPPRRGRKKKYGRKIKVASLLQDLGKLQTEKSPVYGEKKVTLKFKTADLLWRPVGILVRFVAVIHPHRGVILLMSTDLNLEPLEIIRIYGLRFKIELSFKQALRVIGTYAYHFWMAAMTPLPRKSGNQHLHRKSKHYRDDIRRKMGAYHRHIQLGLIAQGLLQILAAMVPQLIWRSFGSWIRTIRPGLAPSEQVTAIALRSSLPEFLAGSGDDQIFTKFLHERIDLSRTEGIGLVA</sequence>
<dbReference type="Pfam" id="PF13546">
    <property type="entry name" value="DDE_5"/>
    <property type="match status" value="1"/>
</dbReference>
<comment type="caution">
    <text evidence="2">The sequence shown here is derived from an EMBL/GenBank/DDBJ whole genome shotgun (WGS) entry which is preliminary data.</text>
</comment>
<protein>
    <submittedName>
        <fullName evidence="2">Transposase</fullName>
    </submittedName>
</protein>
<dbReference type="Proteomes" id="UP000777784">
    <property type="component" value="Unassembled WGS sequence"/>
</dbReference>
<evidence type="ECO:0000313" key="3">
    <source>
        <dbReference type="Proteomes" id="UP000777784"/>
    </source>
</evidence>